<organism evidence="1 2">
    <name type="scientific">Limnospira platensis NIES-46</name>
    <dbReference type="NCBI Taxonomy" id="1236695"/>
    <lineage>
        <taxon>Bacteria</taxon>
        <taxon>Bacillati</taxon>
        <taxon>Cyanobacteriota</taxon>
        <taxon>Cyanophyceae</taxon>
        <taxon>Oscillatoriophycideae</taxon>
        <taxon>Oscillatoriales</taxon>
        <taxon>Sirenicapillariaceae</taxon>
        <taxon>Limnospira</taxon>
    </lineage>
</organism>
<gene>
    <name evidence="1" type="ORF">NIES46_47120</name>
</gene>
<dbReference type="EMBL" id="BIMW01000212">
    <property type="protein sequence ID" value="GCE96640.1"/>
    <property type="molecule type" value="Genomic_DNA"/>
</dbReference>
<dbReference type="GeneID" id="301685421"/>
<evidence type="ECO:0000313" key="2">
    <source>
        <dbReference type="Proteomes" id="UP000326169"/>
    </source>
</evidence>
<keyword evidence="2" id="KW-1185">Reference proteome</keyword>
<dbReference type="RefSeq" id="WP_014275462.1">
    <property type="nucleotide sequence ID" value="NZ_BIMW01000212.1"/>
</dbReference>
<proteinExistence type="predicted"/>
<sequence length="105" mass="11781">MDISLNQLIDHFPDNSTLKTLLVSLGSEAENVDAAVELYSFVEAFYQAQKEHNKLPEAEKIEVVGSEVIHNLELLSDNLARRRSERALTFYLKYELSGISGNLGI</sequence>
<accession>A0A5M3TEW1</accession>
<name>A0A5M3TEW1_LIMPL</name>
<evidence type="ECO:0000313" key="1">
    <source>
        <dbReference type="EMBL" id="GCE96640.1"/>
    </source>
</evidence>
<evidence type="ECO:0008006" key="3">
    <source>
        <dbReference type="Google" id="ProtNLM"/>
    </source>
</evidence>
<dbReference type="Proteomes" id="UP000326169">
    <property type="component" value="Unassembled WGS sequence"/>
</dbReference>
<comment type="caution">
    <text evidence="1">The sequence shown here is derived from an EMBL/GenBank/DDBJ whole genome shotgun (WGS) entry which is preliminary data.</text>
</comment>
<protein>
    <recommendedName>
        <fullName evidence="3">CUE domain-containing protein</fullName>
    </recommendedName>
</protein>
<reference evidence="1 2" key="1">
    <citation type="journal article" date="2019" name="J Genomics">
        <title>The Draft Genome of a Hydrogen-producing Cyanobacterium, Arthrospira platensis NIES-46.</title>
        <authorList>
            <person name="Suzuki S."/>
            <person name="Yamaguchi H."/>
            <person name="Kawachi M."/>
        </authorList>
    </citation>
    <scope>NUCLEOTIDE SEQUENCE [LARGE SCALE GENOMIC DNA]</scope>
    <source>
        <strain evidence="1 2">NIES-46</strain>
    </source>
</reference>